<dbReference type="EMBL" id="CP015588">
    <property type="protein sequence ID" value="APY87268.1"/>
    <property type="molecule type" value="Genomic_DNA"/>
</dbReference>
<evidence type="ECO:0000313" key="5">
    <source>
        <dbReference type="Proteomes" id="UP000596130"/>
    </source>
</evidence>
<evidence type="ECO:0000313" key="2">
    <source>
        <dbReference type="EMBL" id="APY87268.1"/>
    </source>
</evidence>
<name>A0A1P8TI11_9ACTN</name>
<accession>A0A1P8TI11</accession>
<evidence type="ECO:0000313" key="4">
    <source>
        <dbReference type="Proteomes" id="UP000187191"/>
    </source>
</evidence>
<dbReference type="AlphaFoldDB" id="A0A1P8TI11"/>
<dbReference type="InterPro" id="IPR057702">
    <property type="entry name" value="DUF7942"/>
</dbReference>
<dbReference type="OrthoDB" id="4227362at2"/>
<feature type="transmembrane region" description="Helical" evidence="1">
    <location>
        <begin position="43"/>
        <end position="62"/>
    </location>
</feature>
<sequence length="101" mass="10461">MTTGPGRRFSPADLTALAYAVLCVALLIWAVVVTAMDSTDESMAGVIPLLATAPTSLLFLALPEGPAYFVAAILIGALTNAAIIRWCGRALSRGLKRGTGE</sequence>
<keyword evidence="1" id="KW-1133">Transmembrane helix</keyword>
<dbReference type="Proteomes" id="UP000596130">
    <property type="component" value="Chromosome"/>
</dbReference>
<keyword evidence="1" id="KW-0812">Transmembrane</keyword>
<dbReference type="Pfam" id="PF25637">
    <property type="entry name" value="DUF7942"/>
    <property type="match status" value="1"/>
</dbReference>
<reference evidence="2 4" key="1">
    <citation type="submission" date="2016-05" db="EMBL/GenBank/DDBJ databases">
        <authorList>
            <person name="Gu J."/>
        </authorList>
    </citation>
    <scope>NUCLEOTIDE SEQUENCE [LARGE SCALE GENOMIC DNA]</scope>
    <source>
        <strain evidence="2 4">ACCC40021</strain>
    </source>
</reference>
<reference evidence="3 5" key="2">
    <citation type="submission" date="2020-12" db="EMBL/GenBank/DDBJ databases">
        <title>Identification and biosynthesis of polyene macrolides produced by Streptomyces alfalfae Men-myco-93-63.</title>
        <authorList>
            <person name="Liu D."/>
            <person name="Li Y."/>
            <person name="Liu L."/>
            <person name="Han X."/>
            <person name="Shen F."/>
        </authorList>
    </citation>
    <scope>NUCLEOTIDE SEQUENCE [LARGE SCALE GENOMIC DNA]</scope>
    <source>
        <strain evidence="3 5">Men-myco-93-63</strain>
    </source>
</reference>
<keyword evidence="1" id="KW-0472">Membrane</keyword>
<feature type="transmembrane region" description="Helical" evidence="1">
    <location>
        <begin position="16"/>
        <end position="36"/>
    </location>
</feature>
<protein>
    <submittedName>
        <fullName evidence="3">Uncharacterized protein</fullName>
    </submittedName>
</protein>
<dbReference type="NCBIfam" id="NF046119">
    <property type="entry name" value="memb_SCO4225"/>
    <property type="match status" value="1"/>
</dbReference>
<feature type="transmembrane region" description="Helical" evidence="1">
    <location>
        <begin position="68"/>
        <end position="87"/>
    </location>
</feature>
<evidence type="ECO:0000313" key="3">
    <source>
        <dbReference type="EMBL" id="QQC90431.1"/>
    </source>
</evidence>
<keyword evidence="4" id="KW-1185">Reference proteome</keyword>
<dbReference type="RefSeq" id="WP_076685260.1">
    <property type="nucleotide sequence ID" value="NZ_CP015588.1"/>
</dbReference>
<gene>
    <name evidence="2" type="ORF">A7J05_17400</name>
    <name evidence="3" type="ORF">I8755_19975</name>
</gene>
<evidence type="ECO:0000256" key="1">
    <source>
        <dbReference type="SAM" id="Phobius"/>
    </source>
</evidence>
<organism evidence="3 5">
    <name type="scientific">Streptomyces alfalfae</name>
    <dbReference type="NCBI Taxonomy" id="1642299"/>
    <lineage>
        <taxon>Bacteria</taxon>
        <taxon>Bacillati</taxon>
        <taxon>Actinomycetota</taxon>
        <taxon>Actinomycetes</taxon>
        <taxon>Kitasatosporales</taxon>
        <taxon>Streptomycetaceae</taxon>
        <taxon>Streptomyces</taxon>
    </lineage>
</organism>
<dbReference type="KEGG" id="ssia:A7J05_17400"/>
<proteinExistence type="predicted"/>
<dbReference type="Proteomes" id="UP000187191">
    <property type="component" value="Chromosome"/>
</dbReference>
<dbReference type="EMBL" id="CP065959">
    <property type="protein sequence ID" value="QQC90431.1"/>
    <property type="molecule type" value="Genomic_DNA"/>
</dbReference>